<evidence type="ECO:0000313" key="1">
    <source>
        <dbReference type="EMBL" id="ERG91702.1"/>
    </source>
</evidence>
<accession>U1PDN6</accession>
<dbReference type="HOGENOM" id="CLU_2629643_0_0_2"/>
<dbReference type="AlphaFoldDB" id="U1PDN6"/>
<evidence type="ECO:0000313" key="2">
    <source>
        <dbReference type="Proteomes" id="UP000030649"/>
    </source>
</evidence>
<protein>
    <submittedName>
        <fullName evidence="1">Uncharacterized protein</fullName>
    </submittedName>
</protein>
<reference evidence="1 2" key="1">
    <citation type="journal article" date="2013" name="PLoS ONE">
        <title>Assembly-driven community genomics of a hypersaline microbial ecosystem.</title>
        <authorList>
            <person name="Podell S."/>
            <person name="Ugalde J.A."/>
            <person name="Narasingarao P."/>
            <person name="Banfield J.F."/>
            <person name="Heidelberg K.B."/>
            <person name="Allen E.E."/>
        </authorList>
    </citation>
    <scope>NUCLEOTIDE SEQUENCE [LARGE SCALE GENOMIC DNA]</scope>
    <source>
        <strain evidence="2">J07HQW1</strain>
    </source>
</reference>
<dbReference type="EMBL" id="KE356560">
    <property type="protein sequence ID" value="ERG91702.1"/>
    <property type="molecule type" value="Genomic_DNA"/>
</dbReference>
<proteinExistence type="predicted"/>
<organism evidence="1 2">
    <name type="scientific">Haloquadratum walsbyi J07HQW1</name>
    <dbReference type="NCBI Taxonomy" id="1238424"/>
    <lineage>
        <taxon>Archaea</taxon>
        <taxon>Methanobacteriati</taxon>
        <taxon>Methanobacteriota</taxon>
        <taxon>Stenosarchaea group</taxon>
        <taxon>Halobacteria</taxon>
        <taxon>Halobacteriales</taxon>
        <taxon>Haloferacaceae</taxon>
        <taxon>Haloquadratum</taxon>
    </lineage>
</organism>
<sequence length="77" mass="8499">MMMFLRSTDDRCSPSTALTGLAESSSLVWSPFGVVIDYESEIGELVPGSVVIQQCRHQQRVERQTRIQIVKATASGL</sequence>
<name>U1PDN6_9EURY</name>
<gene>
    <name evidence="1" type="ORF">J07HQW1_01736</name>
</gene>
<dbReference type="Proteomes" id="UP000030649">
    <property type="component" value="Unassembled WGS sequence"/>
</dbReference>